<gene>
    <name evidence="1" type="ORF">BCT49_22640</name>
</gene>
<accession>A0A2N7KJH0</accession>
<comment type="caution">
    <text evidence="1">The sequence shown here is derived from an EMBL/GenBank/DDBJ whole genome shotgun (WGS) entry which is preliminary data.</text>
</comment>
<evidence type="ECO:0000313" key="1">
    <source>
        <dbReference type="EMBL" id="PMM76253.1"/>
    </source>
</evidence>
<name>A0A2N7KJH0_9VIBR</name>
<protein>
    <submittedName>
        <fullName evidence="1">Uncharacterized protein</fullName>
    </submittedName>
</protein>
<sequence>MVDCVVVSNKFLVSDIARRVPALNVRVINSGNLNLEVNPVGVLIIDLSEYEGIKAIFNDELARVRRLASVIIGILPSHDYEVYRSIDVHLCDDVAIFPFSPKDLQEIISKPKKPFLNTLRKKKDFEAGNFEGVISNISDGFECEADLLYSYESLLIQGELTKAEDIVALYYKTEKIPYHSKVKSLQGLIYGGSRSSLITTLKQNVKHFSDNPAYLFLLMAFGVDVDKRLIEDFNLTIPSSPIFLHHIPDFNMKSVNECLLKRKFDSIFHFDDDGVVACTLLALKVKDYRFVKFIHQNIKKLPIPFLLQSLLKLMLEDKIEEVRELKSIVMFDFDNGKEHLNFLRLNYKKRGVRELISQSSFILGIKDSKGRLRSGIENISEALKDNAVLDSYLLGQSFV</sequence>
<organism evidence="1 2">
    <name type="scientific">Vibrio lentus</name>
    <dbReference type="NCBI Taxonomy" id="136468"/>
    <lineage>
        <taxon>Bacteria</taxon>
        <taxon>Pseudomonadati</taxon>
        <taxon>Pseudomonadota</taxon>
        <taxon>Gammaproteobacteria</taxon>
        <taxon>Vibrionales</taxon>
        <taxon>Vibrionaceae</taxon>
        <taxon>Vibrio</taxon>
    </lineage>
</organism>
<dbReference type="EMBL" id="MCZK01000033">
    <property type="protein sequence ID" value="PMM76253.1"/>
    <property type="molecule type" value="Genomic_DNA"/>
</dbReference>
<dbReference type="Proteomes" id="UP000235406">
    <property type="component" value="Unassembled WGS sequence"/>
</dbReference>
<proteinExistence type="predicted"/>
<dbReference type="AlphaFoldDB" id="A0A2N7KJH0"/>
<reference evidence="2" key="1">
    <citation type="submission" date="2016-07" db="EMBL/GenBank/DDBJ databases">
        <title>Nontailed viruses are major unrecognized killers of bacteria in the ocean.</title>
        <authorList>
            <person name="Kauffman K."/>
            <person name="Hussain F."/>
            <person name="Yang J."/>
            <person name="Arevalo P."/>
            <person name="Brown J."/>
            <person name="Cutler M."/>
            <person name="Kelly L."/>
            <person name="Polz M.F."/>
        </authorList>
    </citation>
    <scope>NUCLEOTIDE SEQUENCE [LARGE SCALE GENOMIC DNA]</scope>
    <source>
        <strain evidence="2">10N.261.46.F8</strain>
    </source>
</reference>
<evidence type="ECO:0000313" key="2">
    <source>
        <dbReference type="Proteomes" id="UP000235406"/>
    </source>
</evidence>